<organism evidence="1 2">
    <name type="scientific">Penicillium subrubescens</name>
    <dbReference type="NCBI Taxonomy" id="1316194"/>
    <lineage>
        <taxon>Eukaryota</taxon>
        <taxon>Fungi</taxon>
        <taxon>Dikarya</taxon>
        <taxon>Ascomycota</taxon>
        <taxon>Pezizomycotina</taxon>
        <taxon>Eurotiomycetes</taxon>
        <taxon>Eurotiomycetidae</taxon>
        <taxon>Eurotiales</taxon>
        <taxon>Aspergillaceae</taxon>
        <taxon>Penicillium</taxon>
    </lineage>
</organism>
<evidence type="ECO:0000313" key="1">
    <source>
        <dbReference type="EMBL" id="OKP09497.1"/>
    </source>
</evidence>
<keyword evidence="2" id="KW-1185">Reference proteome</keyword>
<comment type="caution">
    <text evidence="1">The sequence shown here is derived from an EMBL/GenBank/DDBJ whole genome shotgun (WGS) entry which is preliminary data.</text>
</comment>
<dbReference type="Proteomes" id="UP000186955">
    <property type="component" value="Unassembled WGS sequence"/>
</dbReference>
<dbReference type="EMBL" id="MNBE01000509">
    <property type="protein sequence ID" value="OKP09497.1"/>
    <property type="molecule type" value="Genomic_DNA"/>
</dbReference>
<gene>
    <name evidence="1" type="ORF">PENSUB_5146</name>
</gene>
<reference evidence="1 2" key="1">
    <citation type="submission" date="2016-10" db="EMBL/GenBank/DDBJ databases">
        <title>Genome sequence of the ascomycete fungus Penicillium subrubescens.</title>
        <authorList>
            <person name="De Vries R.P."/>
            <person name="Peng M."/>
            <person name="Dilokpimol A."/>
            <person name="Hilden K."/>
            <person name="Makela M.R."/>
            <person name="Grigoriev I."/>
            <person name="Riley R."/>
            <person name="Granchi Z."/>
        </authorList>
    </citation>
    <scope>NUCLEOTIDE SEQUENCE [LARGE SCALE GENOMIC DNA]</scope>
    <source>
        <strain evidence="1 2">CBS 132785</strain>
    </source>
</reference>
<dbReference type="AlphaFoldDB" id="A0A1Q5UAK4"/>
<accession>A0A1Q5UAK4</accession>
<sequence length="176" mass="20514">MAPLHCLKRVSFLHSVDKCHHCDQQYFEPIDIWAKRCATAGKPEFLREVAQRYLTSIKKTTIEITAIKICPHGTLQMVGEELLDEDQKSQNPADHAWSKNVPAVYKMLKWFNVETAHQIHVDKADDDFYYTGPLRIFNEEDFECLRDADAVVQLMWDDHRTVEEVVSQMQLTTFDD</sequence>
<proteinExistence type="predicted"/>
<name>A0A1Q5UAK4_9EURO</name>
<evidence type="ECO:0000313" key="2">
    <source>
        <dbReference type="Proteomes" id="UP000186955"/>
    </source>
</evidence>
<protein>
    <submittedName>
        <fullName evidence="1">Uncharacterized protein</fullName>
    </submittedName>
</protein>